<reference evidence="3" key="2">
    <citation type="submission" date="2023-10" db="EMBL/GenBank/DDBJ databases">
        <authorList>
            <person name="Fortmann-Grote C."/>
        </authorList>
    </citation>
    <scope>NUCLEOTIDE SEQUENCE</scope>
    <source>
        <strain evidence="3">SBW25</strain>
    </source>
</reference>
<evidence type="ECO:0000256" key="1">
    <source>
        <dbReference type="SAM" id="Phobius"/>
    </source>
</evidence>
<name>C3KDT3_PSEFS</name>
<keyword evidence="1" id="KW-1133">Transmembrane helix</keyword>
<dbReference type="AlphaFoldDB" id="C3KDT3"/>
<evidence type="ECO:0000313" key="4">
    <source>
        <dbReference type="EMBL" id="CAY47701.1"/>
    </source>
</evidence>
<dbReference type="HOGENOM" id="CLU_110735_3_1_6"/>
<gene>
    <name evidence="4" type="ordered locus">PFLU_1448</name>
</gene>
<organism evidence="4">
    <name type="scientific">Pseudomonas fluorescens (strain SBW25)</name>
    <dbReference type="NCBI Taxonomy" id="216595"/>
    <lineage>
        <taxon>Bacteria</taxon>
        <taxon>Pseudomonadati</taxon>
        <taxon>Pseudomonadota</taxon>
        <taxon>Gammaproteobacteria</taxon>
        <taxon>Pseudomonadales</taxon>
        <taxon>Pseudomonadaceae</taxon>
        <taxon>Pseudomonas</taxon>
    </lineage>
</organism>
<keyword evidence="1" id="KW-0472">Membrane</keyword>
<dbReference type="EMBL" id="OV986001">
    <property type="protein sequence ID" value="CAI2795740.1"/>
    <property type="molecule type" value="Genomic_DNA"/>
</dbReference>
<dbReference type="eggNOG" id="ENOG5032SKA">
    <property type="taxonomic scope" value="Bacteria"/>
</dbReference>
<dbReference type="STRING" id="294.SRM1_01341"/>
<proteinExistence type="predicted"/>
<feature type="transmembrane region" description="Helical" evidence="1">
    <location>
        <begin position="32"/>
        <end position="52"/>
    </location>
</feature>
<reference evidence="4" key="1">
    <citation type="journal article" date="2009" name="Genome Biol.">
        <title>Genomic and genetic analyses of diversity and plant interactions of Pseudomonas fluorescens.</title>
        <authorList>
            <person name="Silby M.W."/>
            <person name="Cerdeno-Tarraga A.M."/>
            <person name="Vernikos G.S."/>
            <person name="Giddens S.R."/>
            <person name="Jackson R.W."/>
            <person name="Preston G.M."/>
            <person name="Zhang X.X."/>
            <person name="Moon C.D."/>
            <person name="Gehrig S.M."/>
            <person name="Godfrey S.A."/>
            <person name="Knight C.G."/>
            <person name="Malone J.G."/>
            <person name="Robinson Z."/>
            <person name="Spiers A.J."/>
            <person name="Harris S."/>
            <person name="Challis G.L."/>
            <person name="Yaxley A.M."/>
            <person name="Harris D."/>
            <person name="Seeger K."/>
            <person name="Murphy L."/>
            <person name="Rutter S."/>
            <person name="Squares R."/>
            <person name="Quail M.A."/>
            <person name="Saunders E."/>
            <person name="Mavromatis K."/>
            <person name="Brettin T.S."/>
            <person name="Bentley S.D."/>
            <person name="Hothersall J."/>
            <person name="Stephens E."/>
            <person name="Thomas C.M."/>
            <person name="Parkhill J."/>
            <person name="Levy S.B."/>
            <person name="Rainey P.B."/>
            <person name="Thomson N.R."/>
        </authorList>
    </citation>
    <scope>NUCLEOTIDE SEQUENCE [LARGE SCALE GENOMIC DNA]</scope>
    <source>
        <strain evidence="4">SBW25</strain>
    </source>
</reference>
<evidence type="ECO:0000259" key="2">
    <source>
        <dbReference type="Pfam" id="PF07331"/>
    </source>
</evidence>
<accession>C3KDT3</accession>
<feature type="transmembrane region" description="Helical" evidence="1">
    <location>
        <begin position="102"/>
        <end position="130"/>
    </location>
</feature>
<dbReference type="Pfam" id="PF07331">
    <property type="entry name" value="TctB"/>
    <property type="match status" value="1"/>
</dbReference>
<dbReference type="EMBL" id="AM181176">
    <property type="protein sequence ID" value="CAY47701.1"/>
    <property type="molecule type" value="Genomic_DNA"/>
</dbReference>
<protein>
    <submittedName>
        <fullName evidence="3 4">Transport-related membrane protein</fullName>
    </submittedName>
</protein>
<keyword evidence="1" id="KW-0812">Transmembrane</keyword>
<feature type="domain" description="DUF1468" evidence="2">
    <location>
        <begin position="32"/>
        <end position="169"/>
    </location>
</feature>
<feature type="transmembrane region" description="Helical" evidence="1">
    <location>
        <begin position="142"/>
        <end position="160"/>
    </location>
</feature>
<sequence>MWPDTRDVLASFVNKRAPTRVSKEFPMLLQRIFAAVLLLACAGLALMAWPYQASFSYEPVGPRAYPLLMLGLMSLALIYMLFRPQPTQHTEEEPALDRDTLIKIGVCVALLIVFAATFEPLGFILSSMLIGIPMARLYGGRWVPSVVIVSLMAIGLYLLFDKAMDVPLPLGLLDVLEN</sequence>
<evidence type="ECO:0000313" key="3">
    <source>
        <dbReference type="EMBL" id="CAI2795740.1"/>
    </source>
</evidence>
<dbReference type="InterPro" id="IPR009936">
    <property type="entry name" value="DUF1468"/>
</dbReference>
<dbReference type="KEGG" id="pfs:PFLU_1448"/>
<feature type="transmembrane region" description="Helical" evidence="1">
    <location>
        <begin position="64"/>
        <end position="82"/>
    </location>
</feature>
<dbReference type="Proteomes" id="UP001152918">
    <property type="component" value="Chromosome"/>
</dbReference>